<evidence type="ECO:0000313" key="4">
    <source>
        <dbReference type="Proteomes" id="UP000008144"/>
    </source>
</evidence>
<feature type="domain" description="Prolyl 4-hydroxylase alpha subunit Fe(2+) 2OG dioxygenase" evidence="2">
    <location>
        <begin position="53"/>
        <end position="146"/>
    </location>
</feature>
<protein>
    <recommendedName>
        <fullName evidence="2">Prolyl 4-hydroxylase alpha subunit Fe(2+) 2OG dioxygenase domain-containing protein</fullName>
    </recommendedName>
</protein>
<dbReference type="Gene3D" id="2.60.120.620">
    <property type="entry name" value="q2cbj1_9rhob like domain"/>
    <property type="match status" value="1"/>
</dbReference>
<dbReference type="GeneTree" id="ENSGT00530000064880"/>
<dbReference type="AlphaFoldDB" id="H2XRH9"/>
<dbReference type="Ensembl" id="ENSCINT00000032276.1">
    <property type="protein sequence ID" value="ENSCINP00000032263.1"/>
    <property type="gene ID" value="ENSCING00000023785.1"/>
</dbReference>
<reference evidence="3" key="3">
    <citation type="submission" date="2025-09" db="UniProtKB">
        <authorList>
            <consortium name="Ensembl"/>
        </authorList>
    </citation>
    <scope>IDENTIFICATION</scope>
</reference>
<accession>H2XRH9</accession>
<name>H2XRH9_CIOIN</name>
<dbReference type="HOGENOM" id="CLU_756386_0_0_1"/>
<evidence type="ECO:0000259" key="2">
    <source>
        <dbReference type="Pfam" id="PF13640"/>
    </source>
</evidence>
<dbReference type="PANTHER" id="PTHR35169">
    <property type="entry name" value="FE2OG DIOXYGENASE DOMAIN-CONTAINING PROTEIN"/>
    <property type="match status" value="1"/>
</dbReference>
<sequence length="366" mass="41849">MSSDNVQWIAGFNVNKFANSRFWPVISQVATYVSGNNTWYPYDVACNLIRSADHTRFHLDTSHTDEKEMTFLLYLSPNWTAADYGETAFMEHNYDSPDNDYVAEVVPMYGRAVIFTGNFPHSARPPAPYHAGPRYTFAVKMSFTKWEAVSKTFSEESRHSMLSIKETIAQIVTDPEMYAANQKVSTVASYLQTKAVQQSLDHNSGMLDRGGDNEEEARSRQELKGQTQQQEQGEEEEGEEEDGEEGEGGYMSEEDMMLLNDLVSQESEIQMSPENQKRVLEMAKFHGLDKQKHMEVHEDEEEGKSSEENQSMQQQEKKIAMWKYLCKKDANCLSDYLELFLKQQIKLKGAATRDMYATLLYVVATV</sequence>
<organism evidence="3 4">
    <name type="scientific">Ciona intestinalis</name>
    <name type="common">Transparent sea squirt</name>
    <name type="synonym">Ascidia intestinalis</name>
    <dbReference type="NCBI Taxonomy" id="7719"/>
    <lineage>
        <taxon>Eukaryota</taxon>
        <taxon>Metazoa</taxon>
        <taxon>Chordata</taxon>
        <taxon>Tunicata</taxon>
        <taxon>Ascidiacea</taxon>
        <taxon>Phlebobranchia</taxon>
        <taxon>Cionidae</taxon>
        <taxon>Ciona</taxon>
    </lineage>
</organism>
<feature type="compositionally biased region" description="Basic and acidic residues" evidence="1">
    <location>
        <begin position="209"/>
        <end position="223"/>
    </location>
</feature>
<keyword evidence="4" id="KW-1185">Reference proteome</keyword>
<feature type="compositionally biased region" description="Acidic residues" evidence="1">
    <location>
        <begin position="232"/>
        <end position="249"/>
    </location>
</feature>
<reference evidence="3" key="2">
    <citation type="submission" date="2025-08" db="UniProtKB">
        <authorList>
            <consortium name="Ensembl"/>
        </authorList>
    </citation>
    <scope>IDENTIFICATION</scope>
</reference>
<dbReference type="Proteomes" id="UP000008144">
    <property type="component" value="Unassembled WGS sequence"/>
</dbReference>
<evidence type="ECO:0000256" key="1">
    <source>
        <dbReference type="SAM" id="MobiDB-lite"/>
    </source>
</evidence>
<dbReference type="OMA" id="ETAFMEH"/>
<reference evidence="4" key="1">
    <citation type="journal article" date="2002" name="Science">
        <title>The draft genome of Ciona intestinalis: insights into chordate and vertebrate origins.</title>
        <authorList>
            <person name="Dehal P."/>
            <person name="Satou Y."/>
            <person name="Campbell R.K."/>
            <person name="Chapman J."/>
            <person name="Degnan B."/>
            <person name="De Tomaso A."/>
            <person name="Davidson B."/>
            <person name="Di Gregorio A."/>
            <person name="Gelpke M."/>
            <person name="Goodstein D.M."/>
            <person name="Harafuji N."/>
            <person name="Hastings K.E."/>
            <person name="Ho I."/>
            <person name="Hotta K."/>
            <person name="Huang W."/>
            <person name="Kawashima T."/>
            <person name="Lemaire P."/>
            <person name="Martinez D."/>
            <person name="Meinertzhagen I.A."/>
            <person name="Necula S."/>
            <person name="Nonaka M."/>
            <person name="Putnam N."/>
            <person name="Rash S."/>
            <person name="Saiga H."/>
            <person name="Satake M."/>
            <person name="Terry A."/>
            <person name="Yamada L."/>
            <person name="Wang H.G."/>
            <person name="Awazu S."/>
            <person name="Azumi K."/>
            <person name="Boore J."/>
            <person name="Branno M."/>
            <person name="Chin-Bow S."/>
            <person name="DeSantis R."/>
            <person name="Doyle S."/>
            <person name="Francino P."/>
            <person name="Keys D.N."/>
            <person name="Haga S."/>
            <person name="Hayashi H."/>
            <person name="Hino K."/>
            <person name="Imai K.S."/>
            <person name="Inaba K."/>
            <person name="Kano S."/>
            <person name="Kobayashi K."/>
            <person name="Kobayashi M."/>
            <person name="Lee B.I."/>
            <person name="Makabe K.W."/>
            <person name="Manohar C."/>
            <person name="Matassi G."/>
            <person name="Medina M."/>
            <person name="Mochizuki Y."/>
            <person name="Mount S."/>
            <person name="Morishita T."/>
            <person name="Miura S."/>
            <person name="Nakayama A."/>
            <person name="Nishizaka S."/>
            <person name="Nomoto H."/>
            <person name="Ohta F."/>
            <person name="Oishi K."/>
            <person name="Rigoutsos I."/>
            <person name="Sano M."/>
            <person name="Sasaki A."/>
            <person name="Sasakura Y."/>
            <person name="Shoguchi E."/>
            <person name="Shin-i T."/>
            <person name="Spagnuolo A."/>
            <person name="Stainier D."/>
            <person name="Suzuki M.M."/>
            <person name="Tassy O."/>
            <person name="Takatori N."/>
            <person name="Tokuoka M."/>
            <person name="Yagi K."/>
            <person name="Yoshizaki F."/>
            <person name="Wada S."/>
            <person name="Zhang C."/>
            <person name="Hyatt P.D."/>
            <person name="Larimer F."/>
            <person name="Detter C."/>
            <person name="Doggett N."/>
            <person name="Glavina T."/>
            <person name="Hawkins T."/>
            <person name="Richardson P."/>
            <person name="Lucas S."/>
            <person name="Kohara Y."/>
            <person name="Levine M."/>
            <person name="Satoh N."/>
            <person name="Rokhsar D.S."/>
        </authorList>
    </citation>
    <scope>NUCLEOTIDE SEQUENCE [LARGE SCALE GENOMIC DNA]</scope>
</reference>
<evidence type="ECO:0000313" key="3">
    <source>
        <dbReference type="Ensembl" id="ENSCINP00000032263.1"/>
    </source>
</evidence>
<dbReference type="PANTHER" id="PTHR35169:SF1">
    <property type="entry name" value="PROLYL 4-HYDROXYLASE ALPHA SUBUNIT FE(2+) 2OG DIOXYGENASE DOMAIN-CONTAINING PROTEIN"/>
    <property type="match status" value="1"/>
</dbReference>
<feature type="region of interest" description="Disordered" evidence="1">
    <location>
        <begin position="199"/>
        <end position="249"/>
    </location>
</feature>
<feature type="region of interest" description="Disordered" evidence="1">
    <location>
        <begin position="295"/>
        <end position="314"/>
    </location>
</feature>
<dbReference type="Pfam" id="PF13640">
    <property type="entry name" value="2OG-FeII_Oxy_3"/>
    <property type="match status" value="1"/>
</dbReference>
<dbReference type="InParanoid" id="H2XRH9"/>
<proteinExistence type="predicted"/>
<dbReference type="InterPro" id="IPR044862">
    <property type="entry name" value="Pro_4_hyd_alph_FE2OG_OXY"/>
</dbReference>